<accession>A0A3P8UYS2</accession>
<reference evidence="1" key="3">
    <citation type="submission" date="2025-09" db="UniProtKB">
        <authorList>
            <consortium name="Ensembl"/>
        </authorList>
    </citation>
    <scope>IDENTIFICATION</scope>
</reference>
<protein>
    <submittedName>
        <fullName evidence="1">Uncharacterized protein</fullName>
    </submittedName>
</protein>
<name>A0A3P8UYS2_CYNSE</name>
<reference evidence="1" key="2">
    <citation type="submission" date="2025-08" db="UniProtKB">
        <authorList>
            <consortium name="Ensembl"/>
        </authorList>
    </citation>
    <scope>IDENTIFICATION</scope>
</reference>
<organism evidence="1 2">
    <name type="scientific">Cynoglossus semilaevis</name>
    <name type="common">Tongue sole</name>
    <dbReference type="NCBI Taxonomy" id="244447"/>
    <lineage>
        <taxon>Eukaryota</taxon>
        <taxon>Metazoa</taxon>
        <taxon>Chordata</taxon>
        <taxon>Craniata</taxon>
        <taxon>Vertebrata</taxon>
        <taxon>Euteleostomi</taxon>
        <taxon>Actinopterygii</taxon>
        <taxon>Neopterygii</taxon>
        <taxon>Teleostei</taxon>
        <taxon>Neoteleostei</taxon>
        <taxon>Acanthomorphata</taxon>
        <taxon>Carangaria</taxon>
        <taxon>Pleuronectiformes</taxon>
        <taxon>Pleuronectoidei</taxon>
        <taxon>Cynoglossidae</taxon>
        <taxon>Cynoglossinae</taxon>
        <taxon>Cynoglossus</taxon>
    </lineage>
</organism>
<reference evidence="1 2" key="1">
    <citation type="journal article" date="2014" name="Nat. Genet.">
        <title>Whole-genome sequence of a flatfish provides insights into ZW sex chromosome evolution and adaptation to a benthic lifestyle.</title>
        <authorList>
            <person name="Chen S."/>
            <person name="Zhang G."/>
            <person name="Shao C."/>
            <person name="Huang Q."/>
            <person name="Liu G."/>
            <person name="Zhang P."/>
            <person name="Song W."/>
            <person name="An N."/>
            <person name="Chalopin D."/>
            <person name="Volff J.N."/>
            <person name="Hong Y."/>
            <person name="Li Q."/>
            <person name="Sha Z."/>
            <person name="Zhou H."/>
            <person name="Xie M."/>
            <person name="Yu Q."/>
            <person name="Liu Y."/>
            <person name="Xiang H."/>
            <person name="Wang N."/>
            <person name="Wu K."/>
            <person name="Yang C."/>
            <person name="Zhou Q."/>
            <person name="Liao X."/>
            <person name="Yang L."/>
            <person name="Hu Q."/>
            <person name="Zhang J."/>
            <person name="Meng L."/>
            <person name="Jin L."/>
            <person name="Tian Y."/>
            <person name="Lian J."/>
            <person name="Yang J."/>
            <person name="Miao G."/>
            <person name="Liu S."/>
            <person name="Liang Z."/>
            <person name="Yan F."/>
            <person name="Li Y."/>
            <person name="Sun B."/>
            <person name="Zhang H."/>
            <person name="Zhang J."/>
            <person name="Zhu Y."/>
            <person name="Du M."/>
            <person name="Zhao Y."/>
            <person name="Schartl M."/>
            <person name="Tang Q."/>
            <person name="Wang J."/>
        </authorList>
    </citation>
    <scope>NUCLEOTIDE SEQUENCE</scope>
</reference>
<dbReference type="InParanoid" id="A0A3P8UYS2"/>
<proteinExistence type="predicted"/>
<dbReference type="Proteomes" id="UP000265120">
    <property type="component" value="Chromosome 11"/>
</dbReference>
<sequence>ITCNIFLVVPPVSSTSRLLFQDLTPCCGGKDVELKRFDDYDYDRFVSLMGRRSAAQSDGESFRPIRAPKTSTVKCLPLLSVPGVAGHHPYFLQTLAHGQVLH</sequence>
<evidence type="ECO:0000313" key="1">
    <source>
        <dbReference type="Ensembl" id="ENSCSEP00000005380.1"/>
    </source>
</evidence>
<evidence type="ECO:0000313" key="2">
    <source>
        <dbReference type="Proteomes" id="UP000265120"/>
    </source>
</evidence>
<keyword evidence="2" id="KW-1185">Reference proteome</keyword>
<dbReference type="AlphaFoldDB" id="A0A3P8UYS2"/>
<dbReference type="Ensembl" id="ENSCSET00000005440.1">
    <property type="protein sequence ID" value="ENSCSEP00000005380.1"/>
    <property type="gene ID" value="ENSCSEG00000003475.1"/>
</dbReference>